<evidence type="ECO:0000256" key="6">
    <source>
        <dbReference type="ARBA" id="ARBA00023002"/>
    </source>
</evidence>
<dbReference type="RefSeq" id="WP_310547031.1">
    <property type="nucleotide sequence ID" value="NZ_JAVKGR010000001.1"/>
</dbReference>
<keyword evidence="10" id="KW-1185">Reference proteome</keyword>
<keyword evidence="6" id="KW-0560">Oxidoreductase</keyword>
<dbReference type="Gene3D" id="3.40.50.720">
    <property type="entry name" value="NAD(P)-binding Rossmann-like Domain"/>
    <property type="match status" value="1"/>
</dbReference>
<gene>
    <name evidence="9" type="ORF">RIL96_00460</name>
</gene>
<evidence type="ECO:0000256" key="2">
    <source>
        <dbReference type="ARBA" id="ARBA00008072"/>
    </source>
</evidence>
<evidence type="ECO:0000256" key="4">
    <source>
        <dbReference type="ARBA" id="ARBA00022723"/>
    </source>
</evidence>
<feature type="compositionally biased region" description="Polar residues" evidence="7">
    <location>
        <begin position="1"/>
        <end position="11"/>
    </location>
</feature>
<feature type="region of interest" description="Disordered" evidence="7">
    <location>
        <begin position="1"/>
        <end position="29"/>
    </location>
</feature>
<keyword evidence="3" id="KW-0285">Flavoprotein</keyword>
<comment type="similarity">
    <text evidence="2">Belongs to the zinc-containing alcohol dehydrogenase family.</text>
</comment>
<dbReference type="EMBL" id="JAVKGR010000001">
    <property type="protein sequence ID" value="MDR8018039.1"/>
    <property type="molecule type" value="Genomic_DNA"/>
</dbReference>
<evidence type="ECO:0000256" key="1">
    <source>
        <dbReference type="ARBA" id="ARBA00001947"/>
    </source>
</evidence>
<dbReference type="CDD" id="cd08255">
    <property type="entry name" value="2-desacetyl-2-hydroxyethyl_bacteriochlorophyllide_like"/>
    <property type="match status" value="1"/>
</dbReference>
<evidence type="ECO:0000313" key="9">
    <source>
        <dbReference type="EMBL" id="MDR8018039.1"/>
    </source>
</evidence>
<dbReference type="InterPro" id="IPR036291">
    <property type="entry name" value="NAD(P)-bd_dom_sf"/>
</dbReference>
<protein>
    <submittedName>
        <fullName evidence="9">Dehydrogenase</fullName>
    </submittedName>
</protein>
<dbReference type="InterPro" id="IPR003953">
    <property type="entry name" value="FAD-dep_OxRdtase_2_FAD-bd"/>
</dbReference>
<dbReference type="Pfam" id="PF00890">
    <property type="entry name" value="FAD_binding_2"/>
    <property type="match status" value="1"/>
</dbReference>
<feature type="domain" description="FAD-dependent oxidoreductase 2 FAD-binding" evidence="8">
    <location>
        <begin position="152"/>
        <end position="221"/>
    </location>
</feature>
<dbReference type="Proteomes" id="UP001251870">
    <property type="component" value="Unassembled WGS sequence"/>
</dbReference>
<name>A0ABU2DNG1_9MICC</name>
<evidence type="ECO:0000313" key="10">
    <source>
        <dbReference type="Proteomes" id="UP001251870"/>
    </source>
</evidence>
<evidence type="ECO:0000256" key="3">
    <source>
        <dbReference type="ARBA" id="ARBA00022630"/>
    </source>
</evidence>
<dbReference type="InterPro" id="IPR011032">
    <property type="entry name" value="GroES-like_sf"/>
</dbReference>
<dbReference type="SUPFAM" id="SSF51735">
    <property type="entry name" value="NAD(P)-binding Rossmann-fold domains"/>
    <property type="match status" value="1"/>
</dbReference>
<dbReference type="Gene3D" id="3.90.180.10">
    <property type="entry name" value="Medium-chain alcohol dehydrogenases, catalytic domain"/>
    <property type="match status" value="2"/>
</dbReference>
<evidence type="ECO:0000256" key="7">
    <source>
        <dbReference type="SAM" id="MobiDB-lite"/>
    </source>
</evidence>
<dbReference type="PANTHER" id="PTHR43350">
    <property type="entry name" value="NAD-DEPENDENT ALCOHOL DEHYDROGENASE"/>
    <property type="match status" value="1"/>
</dbReference>
<dbReference type="PANTHER" id="PTHR43350:SF19">
    <property type="entry name" value="D-GULOSIDE 3-DEHYDROGENASE"/>
    <property type="match status" value="1"/>
</dbReference>
<keyword evidence="4" id="KW-0479">Metal-binding</keyword>
<dbReference type="SUPFAM" id="SSF50129">
    <property type="entry name" value="GroES-like"/>
    <property type="match status" value="1"/>
</dbReference>
<proteinExistence type="inferred from homology"/>
<comment type="cofactor">
    <cofactor evidence="1">
        <name>Zn(2+)</name>
        <dbReference type="ChEBI" id="CHEBI:29105"/>
    </cofactor>
</comment>
<evidence type="ECO:0000256" key="5">
    <source>
        <dbReference type="ARBA" id="ARBA00022833"/>
    </source>
</evidence>
<sequence>MADSSARSRQYWTAGPGHGELRTAPVPRPEPGEALIRTRYSAVSPGTERLVHRGGVPESVQHLMRAPFQLGELPHPVSHGYLNVGDVVEGPDQLKGRLVFTLGGHREHLTVPIEDCHVLPEAMPASRALLAGPAETALNALWEAPVLLGDRVIVVGGGLIGLSTALLASRMGLSRLTVVEPDPKRRELVASLGMQVVSPGDTEGDADVVLHSSATAQGLAEAMRLTGDDGVLIEQSWYGEQSPEVPLGADFHARRLRIVGSQVGAVAQPRRLRRTPRQRLVCALELLDARFDALLAPPIALEELPALMRQLDRGDLPPGLLCPVIDHRPRGET</sequence>
<reference evidence="9 10" key="1">
    <citation type="submission" date="2023-09" db="EMBL/GenBank/DDBJ databases">
        <title>Description of three actinobacteria isolated from air of manufacturing shop in a pharmaceutical factory.</title>
        <authorList>
            <person name="Zhang D.-F."/>
        </authorList>
    </citation>
    <scope>NUCLEOTIDE SEQUENCE [LARGE SCALE GENOMIC DNA]</scope>
    <source>
        <strain evidence="9 10">LY-0111</strain>
    </source>
</reference>
<keyword evidence="5" id="KW-0862">Zinc</keyword>
<evidence type="ECO:0000259" key="8">
    <source>
        <dbReference type="Pfam" id="PF00890"/>
    </source>
</evidence>
<accession>A0ABU2DNG1</accession>
<organism evidence="9 10">
    <name type="scientific">Nesterenkonia aerolata</name>
    <dbReference type="NCBI Taxonomy" id="3074079"/>
    <lineage>
        <taxon>Bacteria</taxon>
        <taxon>Bacillati</taxon>
        <taxon>Actinomycetota</taxon>
        <taxon>Actinomycetes</taxon>
        <taxon>Micrococcales</taxon>
        <taxon>Micrococcaceae</taxon>
        <taxon>Nesterenkonia</taxon>
    </lineage>
</organism>
<comment type="caution">
    <text evidence="9">The sequence shown here is derived from an EMBL/GenBank/DDBJ whole genome shotgun (WGS) entry which is preliminary data.</text>
</comment>